<gene>
    <name evidence="1" type="ORF">DNG_02178</name>
</gene>
<name>A0AAE8MSJ2_9PEZI</name>
<proteinExistence type="predicted"/>
<sequence>MPSRSIDLPTLATLIESLCPQCNPRQSKLSATNPHDPSRLRTLAAFCLTSRWANSLATPHLYHRPTCARWPLLARTLILRPDLAARVTHLCVEDWPGVAGDTLPPEVLSYWGDMVQNLTGDDTEVDPDDPELMNVGLDLLLPLCPNLEELDTVLDNADAFTFAQPGSLRSLRALAVTYADTEGGLDLGELSPLAAAAPNLSKILGHQVGGAVELHATFANVTHVCLDWSTLGPDCLRNILRACPRLGSFEFRAGGCSFGDEQFTPLEAQDAIVELAPRLKSLALDFAMADSFDAAVFGDEWIMSSVAGLEALERLDLDMRCLVTHKNPHVDERVRGPDGELVLLGQGPLAAPGAMALVDLLPSSICEVRVRQLAGGPEVAALAHSLVRLAEVAPGRFPKLRKVVVHETEHPDMKAAGRRFDEVSVEFRAENGSESRNGSPWESTID</sequence>
<dbReference type="Proteomes" id="UP001187682">
    <property type="component" value="Unassembled WGS sequence"/>
</dbReference>
<keyword evidence="2" id="KW-1185">Reference proteome</keyword>
<dbReference type="Gene3D" id="3.80.10.10">
    <property type="entry name" value="Ribonuclease Inhibitor"/>
    <property type="match status" value="1"/>
</dbReference>
<dbReference type="EMBL" id="ONZQ02000002">
    <property type="protein sequence ID" value="SPN99143.1"/>
    <property type="molecule type" value="Genomic_DNA"/>
</dbReference>
<organism evidence="1 2">
    <name type="scientific">Cephalotrichum gorgonifer</name>
    <dbReference type="NCBI Taxonomy" id="2041049"/>
    <lineage>
        <taxon>Eukaryota</taxon>
        <taxon>Fungi</taxon>
        <taxon>Dikarya</taxon>
        <taxon>Ascomycota</taxon>
        <taxon>Pezizomycotina</taxon>
        <taxon>Sordariomycetes</taxon>
        <taxon>Hypocreomycetidae</taxon>
        <taxon>Microascales</taxon>
        <taxon>Microascaceae</taxon>
        <taxon>Cephalotrichum</taxon>
    </lineage>
</organism>
<evidence type="ECO:0000313" key="1">
    <source>
        <dbReference type="EMBL" id="SPN99143.1"/>
    </source>
</evidence>
<reference evidence="1" key="1">
    <citation type="submission" date="2018-03" db="EMBL/GenBank/DDBJ databases">
        <authorList>
            <person name="Guldener U."/>
        </authorList>
    </citation>
    <scope>NUCLEOTIDE SEQUENCE</scope>
</reference>
<dbReference type="AlphaFoldDB" id="A0AAE8MSJ2"/>
<comment type="caution">
    <text evidence="1">The sequence shown here is derived from an EMBL/GenBank/DDBJ whole genome shotgun (WGS) entry which is preliminary data.</text>
</comment>
<dbReference type="InterPro" id="IPR032675">
    <property type="entry name" value="LRR_dom_sf"/>
</dbReference>
<evidence type="ECO:0000313" key="2">
    <source>
        <dbReference type="Proteomes" id="UP001187682"/>
    </source>
</evidence>
<accession>A0AAE8MSJ2</accession>
<protein>
    <submittedName>
        <fullName evidence="1">Uncharacterized protein</fullName>
    </submittedName>
</protein>